<name>A0A922IRH8_SCHHA</name>
<reference evidence="1" key="3">
    <citation type="submission" date="2021-06" db="EMBL/GenBank/DDBJ databases">
        <title>Chromosome-level genome assembly for S. haematobium.</title>
        <authorList>
            <person name="Stroehlein A.J."/>
        </authorList>
    </citation>
    <scope>NUCLEOTIDE SEQUENCE</scope>
</reference>
<protein>
    <submittedName>
        <fullName evidence="1">Syntaxin-7, variant 3</fullName>
    </submittedName>
</protein>
<reference evidence="1" key="2">
    <citation type="journal article" date="2019" name="Gigascience">
        <title>High-quality Schistosoma haematobium genome achieved by single-molecule and long-range sequencing.</title>
        <authorList>
            <person name="Stroehlein A.J."/>
            <person name="Korhonen P.K."/>
            <person name="Chong T.M."/>
            <person name="Lim Y.L."/>
            <person name="Chan K.G."/>
            <person name="Webster B."/>
            <person name="Rollinson D."/>
            <person name="Brindley P.J."/>
            <person name="Gasser R.B."/>
            <person name="Young N.D."/>
        </authorList>
    </citation>
    <scope>NUCLEOTIDE SEQUENCE</scope>
</reference>
<dbReference type="AlphaFoldDB" id="A0A922IRH8"/>
<dbReference type="CTD" id="24588450"/>
<proteinExistence type="predicted"/>
<evidence type="ECO:0000313" key="2">
    <source>
        <dbReference type="Proteomes" id="UP000471633"/>
    </source>
</evidence>
<dbReference type="EMBL" id="AMPZ03000004">
    <property type="protein sequence ID" value="KAH9585423.1"/>
    <property type="molecule type" value="Genomic_DNA"/>
</dbReference>
<comment type="caution">
    <text evidence="1">The sequence shown here is derived from an EMBL/GenBank/DDBJ whole genome shotgun (WGS) entry which is preliminary data.</text>
</comment>
<evidence type="ECO:0000313" key="1">
    <source>
        <dbReference type="EMBL" id="KAH9585423.1"/>
    </source>
</evidence>
<dbReference type="Proteomes" id="UP000471633">
    <property type="component" value="Unassembled WGS sequence"/>
</dbReference>
<accession>A0A922IRH8</accession>
<reference evidence="1" key="1">
    <citation type="journal article" date="2012" name="Nat. Genet.">
        <title>Whole-genome sequence of Schistosoma haematobium.</title>
        <authorList>
            <person name="Young N.D."/>
            <person name="Jex A.R."/>
            <person name="Li B."/>
            <person name="Liu S."/>
            <person name="Yang L."/>
            <person name="Xiong Z."/>
            <person name="Li Y."/>
            <person name="Cantacessi C."/>
            <person name="Hall R.S."/>
            <person name="Xu X."/>
            <person name="Chen F."/>
            <person name="Wu X."/>
            <person name="Zerlotini A."/>
            <person name="Oliveira G."/>
            <person name="Hofmann A."/>
            <person name="Zhang G."/>
            <person name="Fang X."/>
            <person name="Kang Y."/>
            <person name="Campbell B.E."/>
            <person name="Loukas A."/>
            <person name="Ranganathan S."/>
            <person name="Rollinson D."/>
            <person name="Rinaldi G."/>
            <person name="Brindley P.J."/>
            <person name="Yang H."/>
            <person name="Wang J."/>
            <person name="Wang J."/>
            <person name="Gasser R.B."/>
        </authorList>
    </citation>
    <scope>NUCLEOTIDE SEQUENCE</scope>
</reference>
<reference evidence="1" key="4">
    <citation type="journal article" date="2022" name="PLoS Pathog.">
        <title>Chromosome-level genome of Schistosoma haematobium underpins genome-wide explorations of molecular variation.</title>
        <authorList>
            <person name="Stroehlein A.J."/>
            <person name="Korhonen P.K."/>
            <person name="Lee V.V."/>
            <person name="Ralph S.A."/>
            <person name="Mentink-Kane M."/>
            <person name="You H."/>
            <person name="McManus D.P."/>
            <person name="Tchuente L.T."/>
            <person name="Stothard J.R."/>
            <person name="Kaur P."/>
            <person name="Dudchenko O."/>
            <person name="Aiden E.L."/>
            <person name="Yang B."/>
            <person name="Yang H."/>
            <person name="Emery A.M."/>
            <person name="Webster B.L."/>
            <person name="Brindley P.J."/>
            <person name="Rollinson D."/>
            <person name="Chang B.C.H."/>
            <person name="Gasser R.B."/>
            <person name="Young N.D."/>
        </authorList>
    </citation>
    <scope>NUCLEOTIDE SEQUENCE</scope>
</reference>
<keyword evidence="2" id="KW-1185">Reference proteome</keyword>
<gene>
    <name evidence="1" type="primary">STX7_1</name>
    <name evidence="1" type="ORF">MS3_00006678</name>
</gene>
<sequence>MYSEFSSNPGSSSQTTAVIQVFEDISSKILKIRLLANELETLNKSISITGNSKAQSDLLNKREKDALELVDDTKNVFINLSKQPLSDQVWFFLWFGSALDNENSC</sequence>
<dbReference type="RefSeq" id="XP_051068068.1">
    <property type="nucleotide sequence ID" value="XM_051214884.1"/>
</dbReference>
<organism evidence="1 2">
    <name type="scientific">Schistosoma haematobium</name>
    <name type="common">Blood fluke</name>
    <dbReference type="NCBI Taxonomy" id="6185"/>
    <lineage>
        <taxon>Eukaryota</taxon>
        <taxon>Metazoa</taxon>
        <taxon>Spiralia</taxon>
        <taxon>Lophotrochozoa</taxon>
        <taxon>Platyhelminthes</taxon>
        <taxon>Trematoda</taxon>
        <taxon>Digenea</taxon>
        <taxon>Strigeidida</taxon>
        <taxon>Schistosomatoidea</taxon>
        <taxon>Schistosomatidae</taxon>
        <taxon>Schistosoma</taxon>
    </lineage>
</organism>
<dbReference type="GeneID" id="24588450"/>